<sequence>MPQRTRSSKIAVASPISPSKSKKKTITISNKTSIKKSSPTKRHLEQNSSILTQPRQKRLSSLTAAALVHYCTSILSPSRKLNHSTKSLPKNTKSPQRKRQISNVSSRSDIKHAQTESNTRVRREASSRASAMIMQQNEIERSRSDIKHAQTESNTRVRREASSRASAMIMQQNEIERSRYTYSFTNKTSTTVIRPNRAKSTVINKSNIPQEQPSIEPIKPNIPSITTLPNQIEYARSSNTTTTTTTTMLSNSKYSILTEASLAEHNRLNATLPSYHTEKHDNFIKWTQELALCGRLSSHENSSEPIDHTTDNESPGLASHSNIEEIPTPSIVSNELSHSIKNNITTPAFLFPSTAYPLDIHSFYPLLPCWQYPAWSYQSSTSLIQPLSNKTSLIHSKGKIKKAITFNTKQKAIVPIDKEKEALTLHLHTHHHHHIHNSTSSLNSSNRRKTKAVLSSPQKTKDQFPETTTFVPVSVNNVVQREDEEISLTTEYQILNLSINNKTNLNQQNETIKKTTRRKSSPVKRRISSGAKSNSSSIASINNKTSPKKRVNTNQTTINSPVPNILNSNDNLPVGDQKSSRRSPKRRSTSAATANSTAIVSITGKSSRGKRTNSASSIPIRSKPSINKKRSHSPASITASLPNKRRKEKVLNYWILSGKSEQQLVSIHADKPPVFRECYSSIQHVTEKDIIKSNDCVILRSETGTHKDVTPYLAKVKWFWLEPISDEIQMSIIWYYHPEHAELPLRVKERFLRNELLASKYWDCVNVACIEDKCYVLNLNEYNRYCLREKSTNLFEHSESIGQLKSLLNKNISSIHDRPLPAKTVGNQNIFFCRYVYDYRVKRILKNPSLTNPITTTANSITTAPNNM</sequence>
<dbReference type="AlphaFoldDB" id="A0A815J3V1"/>
<feature type="domain" description="BAH" evidence="2">
    <location>
        <begin position="689"/>
        <end position="848"/>
    </location>
</feature>
<evidence type="ECO:0000313" key="3">
    <source>
        <dbReference type="EMBL" id="CAF1374082.1"/>
    </source>
</evidence>
<protein>
    <recommendedName>
        <fullName evidence="2">BAH domain-containing protein</fullName>
    </recommendedName>
</protein>
<dbReference type="GO" id="GO:0031507">
    <property type="term" value="P:heterochromatin formation"/>
    <property type="evidence" value="ECO:0007669"/>
    <property type="project" value="TreeGrafter"/>
</dbReference>
<evidence type="ECO:0000313" key="4">
    <source>
        <dbReference type="Proteomes" id="UP000663845"/>
    </source>
</evidence>
<feature type="compositionally biased region" description="Basic and acidic residues" evidence="1">
    <location>
        <begin position="108"/>
        <end position="126"/>
    </location>
</feature>
<gene>
    <name evidence="3" type="ORF">JYZ213_LOCUS36288</name>
</gene>
<feature type="compositionally biased region" description="Basic and acidic residues" evidence="1">
    <location>
        <begin position="138"/>
        <end position="162"/>
    </location>
</feature>
<feature type="compositionally biased region" description="Basic and acidic residues" evidence="1">
    <location>
        <begin position="297"/>
        <end position="311"/>
    </location>
</feature>
<feature type="region of interest" description="Disordered" evidence="1">
    <location>
        <begin position="433"/>
        <end position="464"/>
    </location>
</feature>
<dbReference type="InterPro" id="IPR001025">
    <property type="entry name" value="BAH_dom"/>
</dbReference>
<feature type="region of interest" description="Disordered" evidence="1">
    <location>
        <begin position="1"/>
        <end position="56"/>
    </location>
</feature>
<feature type="region of interest" description="Disordered" evidence="1">
    <location>
        <begin position="79"/>
        <end position="166"/>
    </location>
</feature>
<feature type="region of interest" description="Disordered" evidence="1">
    <location>
        <begin position="506"/>
        <end position="642"/>
    </location>
</feature>
<dbReference type="Pfam" id="PF01426">
    <property type="entry name" value="BAH"/>
    <property type="match status" value="1"/>
</dbReference>
<dbReference type="GO" id="GO:0045892">
    <property type="term" value="P:negative regulation of DNA-templated transcription"/>
    <property type="evidence" value="ECO:0007669"/>
    <property type="project" value="TreeGrafter"/>
</dbReference>
<dbReference type="Proteomes" id="UP000663845">
    <property type="component" value="Unassembled WGS sequence"/>
</dbReference>
<dbReference type="PROSITE" id="PS51038">
    <property type="entry name" value="BAH"/>
    <property type="match status" value="1"/>
</dbReference>
<dbReference type="EMBL" id="CAJNOG010000869">
    <property type="protein sequence ID" value="CAF1374082.1"/>
    <property type="molecule type" value="Genomic_DNA"/>
</dbReference>
<dbReference type="GO" id="GO:0000976">
    <property type="term" value="F:transcription cis-regulatory region binding"/>
    <property type="evidence" value="ECO:0007669"/>
    <property type="project" value="TreeGrafter"/>
</dbReference>
<feature type="region of interest" description="Disordered" evidence="1">
    <location>
        <begin position="297"/>
        <end position="322"/>
    </location>
</feature>
<feature type="compositionally biased region" description="Low complexity" evidence="1">
    <location>
        <begin position="589"/>
        <end position="603"/>
    </location>
</feature>
<feature type="compositionally biased region" description="Polar residues" evidence="1">
    <location>
        <begin position="84"/>
        <end position="94"/>
    </location>
</feature>
<proteinExistence type="predicted"/>
<feature type="compositionally biased region" description="Polar residues" evidence="1">
    <location>
        <begin position="552"/>
        <end position="571"/>
    </location>
</feature>
<organism evidence="3 4">
    <name type="scientific">Adineta steineri</name>
    <dbReference type="NCBI Taxonomy" id="433720"/>
    <lineage>
        <taxon>Eukaryota</taxon>
        <taxon>Metazoa</taxon>
        <taxon>Spiralia</taxon>
        <taxon>Gnathifera</taxon>
        <taxon>Rotifera</taxon>
        <taxon>Eurotatoria</taxon>
        <taxon>Bdelloidea</taxon>
        <taxon>Adinetida</taxon>
        <taxon>Adinetidae</taxon>
        <taxon>Adineta</taxon>
    </lineage>
</organism>
<dbReference type="PANTHER" id="PTHR46576">
    <property type="entry name" value="BROMO ADJACENT HOMOLOGY DOMAIN-CONTAINING 1 PROTEIN"/>
    <property type="match status" value="1"/>
</dbReference>
<dbReference type="Gene3D" id="2.30.30.490">
    <property type="match status" value="1"/>
</dbReference>
<evidence type="ECO:0000259" key="2">
    <source>
        <dbReference type="PROSITE" id="PS51038"/>
    </source>
</evidence>
<dbReference type="PANTHER" id="PTHR46576:SF1">
    <property type="entry name" value="BROMO ADJACENT HOMOLOGY DOMAIN-CONTAINING 1 PROTEIN"/>
    <property type="match status" value="1"/>
</dbReference>
<dbReference type="GO" id="GO:0005677">
    <property type="term" value="C:chromatin silencing complex"/>
    <property type="evidence" value="ECO:0007669"/>
    <property type="project" value="TreeGrafter"/>
</dbReference>
<name>A0A815J3V1_9BILA</name>
<dbReference type="InterPro" id="IPR043151">
    <property type="entry name" value="BAH_sf"/>
</dbReference>
<evidence type="ECO:0000256" key="1">
    <source>
        <dbReference type="SAM" id="MobiDB-lite"/>
    </source>
</evidence>
<feature type="compositionally biased region" description="Low complexity" evidence="1">
    <location>
        <begin position="26"/>
        <end position="37"/>
    </location>
</feature>
<dbReference type="InterPro" id="IPR053032">
    <property type="entry name" value="BAH_domain-containing"/>
</dbReference>
<comment type="caution">
    <text evidence="3">The sequence shown here is derived from an EMBL/GenBank/DDBJ whole genome shotgun (WGS) entry which is preliminary data.</text>
</comment>
<accession>A0A815J3V1</accession>
<feature type="compositionally biased region" description="Polar residues" evidence="1">
    <location>
        <begin position="46"/>
        <end position="56"/>
    </location>
</feature>
<reference evidence="3" key="1">
    <citation type="submission" date="2021-02" db="EMBL/GenBank/DDBJ databases">
        <authorList>
            <person name="Nowell W R."/>
        </authorList>
    </citation>
    <scope>NUCLEOTIDE SEQUENCE</scope>
</reference>
<dbReference type="GO" id="GO:0003682">
    <property type="term" value="F:chromatin binding"/>
    <property type="evidence" value="ECO:0007669"/>
    <property type="project" value="InterPro"/>
</dbReference>
<feature type="compositionally biased region" description="Basic residues" evidence="1">
    <location>
        <begin position="514"/>
        <end position="527"/>
    </location>
</feature>
<feature type="compositionally biased region" description="Low complexity" evidence="1">
    <location>
        <begin position="528"/>
        <end position="545"/>
    </location>
</feature>